<gene>
    <name evidence="1" type="ORF">E6C55_14785</name>
</gene>
<comment type="caution">
    <text evidence="1">The sequence shown here is derived from an EMBL/GenBank/DDBJ whole genome shotgun (WGS) entry which is preliminary data.</text>
</comment>
<dbReference type="OrthoDB" id="8905724at2"/>
<dbReference type="AlphaFoldDB" id="A0A4S4BU58"/>
<evidence type="ECO:0000313" key="2">
    <source>
        <dbReference type="Proteomes" id="UP000310636"/>
    </source>
</evidence>
<keyword evidence="2" id="KW-1185">Reference proteome</keyword>
<organism evidence="1 2">
    <name type="scientific">Cohnella fermenti</name>
    <dbReference type="NCBI Taxonomy" id="2565925"/>
    <lineage>
        <taxon>Bacteria</taxon>
        <taxon>Bacillati</taxon>
        <taxon>Bacillota</taxon>
        <taxon>Bacilli</taxon>
        <taxon>Bacillales</taxon>
        <taxon>Paenibacillaceae</taxon>
        <taxon>Cohnella</taxon>
    </lineage>
</organism>
<dbReference type="Proteomes" id="UP000310636">
    <property type="component" value="Unassembled WGS sequence"/>
</dbReference>
<reference evidence="1 2" key="1">
    <citation type="submission" date="2019-04" db="EMBL/GenBank/DDBJ databases">
        <title>Cohnella sp. nov. isolated from preserved vegetables.</title>
        <authorList>
            <person name="Lin S.-Y."/>
            <person name="Hung M.-H."/>
            <person name="Young C.-C."/>
        </authorList>
    </citation>
    <scope>NUCLEOTIDE SEQUENCE [LARGE SCALE GENOMIC DNA]</scope>
    <source>
        <strain evidence="1 2">CC-MHH1044</strain>
    </source>
</reference>
<accession>A0A4S4BU58</accession>
<proteinExistence type="predicted"/>
<protein>
    <submittedName>
        <fullName evidence="1">Uncharacterized protein</fullName>
    </submittedName>
</protein>
<dbReference type="RefSeq" id="WP_136370564.1">
    <property type="nucleotide sequence ID" value="NZ_SSOB01000016.1"/>
</dbReference>
<name>A0A4S4BU58_9BACL</name>
<evidence type="ECO:0000313" key="1">
    <source>
        <dbReference type="EMBL" id="THF78469.1"/>
    </source>
</evidence>
<sequence>MGRKGEIQGYRSDFAFDEDLVNNPVSLRVIHPEFEDINGNVILDDSKSVPASGTARMWILFEVSRRERDAKSIKLGMKGYFMEGARKVAEAEVIEINGLYSNPMYE</sequence>
<dbReference type="EMBL" id="SSOB01000016">
    <property type="protein sequence ID" value="THF78469.1"/>
    <property type="molecule type" value="Genomic_DNA"/>
</dbReference>